<comment type="catalytic activity">
    <reaction evidence="1">
        <text>(7,8-dihydropterin-6-yl)methyl diphosphate + 4-aminobenzoate = 7,8-dihydropteroate + diphosphate</text>
        <dbReference type="Rhea" id="RHEA:19949"/>
        <dbReference type="ChEBI" id="CHEBI:17836"/>
        <dbReference type="ChEBI" id="CHEBI:17839"/>
        <dbReference type="ChEBI" id="CHEBI:33019"/>
        <dbReference type="ChEBI" id="CHEBI:72950"/>
        <dbReference type="EC" id="2.5.1.15"/>
    </reaction>
</comment>
<evidence type="ECO:0000256" key="4">
    <source>
        <dbReference type="ARBA" id="ARBA00004763"/>
    </source>
</evidence>
<dbReference type="UniPathway" id="UPA00077">
    <property type="reaction ID" value="UER00155"/>
</dbReference>
<dbReference type="GO" id="GO:0046656">
    <property type="term" value="P:folic acid biosynthetic process"/>
    <property type="evidence" value="ECO:0007669"/>
    <property type="project" value="UniProtKB-KW"/>
</dbReference>
<evidence type="ECO:0000256" key="7">
    <source>
        <dbReference type="ARBA" id="ARBA00009640"/>
    </source>
</evidence>
<evidence type="ECO:0000259" key="18">
    <source>
        <dbReference type="PROSITE" id="PS50972"/>
    </source>
</evidence>
<dbReference type="SUPFAM" id="SSF55620">
    <property type="entry name" value="Tetrahydrobiopterin biosynthesis enzymes-like"/>
    <property type="match status" value="1"/>
</dbReference>
<comment type="similarity">
    <text evidence="6">Belongs to the DHPS family.</text>
</comment>
<organism evidence="19">
    <name type="scientific">Tropheryma whipplei</name>
    <name type="common">Whipple's bacillus</name>
    <name type="synonym">Tropheryma whippelii</name>
    <dbReference type="NCBI Taxonomy" id="2039"/>
    <lineage>
        <taxon>Bacteria</taxon>
        <taxon>Bacillati</taxon>
        <taxon>Actinomycetota</taxon>
        <taxon>Actinomycetes</taxon>
        <taxon>Micrococcales</taxon>
        <taxon>Tropherymataceae</taxon>
        <taxon>Tropheryma</taxon>
    </lineage>
</organism>
<evidence type="ECO:0000256" key="10">
    <source>
        <dbReference type="ARBA" id="ARBA00022723"/>
    </source>
</evidence>
<feature type="compositionally biased region" description="Polar residues" evidence="17">
    <location>
        <begin position="312"/>
        <end position="334"/>
    </location>
</feature>
<evidence type="ECO:0000313" key="19">
    <source>
        <dbReference type="EMBL" id="ABR21383.1"/>
    </source>
</evidence>
<comment type="pathway">
    <text evidence="4">Cofactor biosynthesis; tetrahydrofolate biosynthesis; 7,8-dihydrofolate from 2-amino-4-hydroxy-6-hydroxymethyl-7,8-dihydropteridine diphosphate and 4-aminobenzoate: step 1/2.</text>
</comment>
<dbReference type="EMBL" id="EF632106">
    <property type="protein sequence ID" value="ABR21383.1"/>
    <property type="molecule type" value="Genomic_DNA"/>
</dbReference>
<keyword evidence="9" id="KW-0808">Transferase</keyword>
<gene>
    <name evidence="19" type="primary">jmg</name>
</gene>
<dbReference type="CDD" id="cd00739">
    <property type="entry name" value="DHPS"/>
    <property type="match status" value="1"/>
</dbReference>
<evidence type="ECO:0000256" key="13">
    <source>
        <dbReference type="ARBA" id="ARBA00022840"/>
    </source>
</evidence>
<feature type="compositionally biased region" description="Polar residues" evidence="17">
    <location>
        <begin position="592"/>
        <end position="607"/>
    </location>
</feature>
<dbReference type="PANTHER" id="PTHR20941:SF1">
    <property type="entry name" value="FOLIC ACID SYNTHESIS PROTEIN FOL1"/>
    <property type="match status" value="1"/>
</dbReference>
<dbReference type="Gene3D" id="3.30.1130.10">
    <property type="match status" value="1"/>
</dbReference>
<dbReference type="NCBIfam" id="TIGR00526">
    <property type="entry name" value="folB_dom"/>
    <property type="match status" value="1"/>
</dbReference>
<dbReference type="GO" id="GO:0005829">
    <property type="term" value="C:cytosol"/>
    <property type="evidence" value="ECO:0007669"/>
    <property type="project" value="TreeGrafter"/>
</dbReference>
<comment type="cofactor">
    <cofactor evidence="3">
        <name>Mg(2+)</name>
        <dbReference type="ChEBI" id="CHEBI:18420"/>
    </cofactor>
</comment>
<comment type="pathway">
    <text evidence="5">Cofactor biosynthesis; tetrahydrofolate biosynthesis; 2-amino-4-hydroxy-6-hydroxymethyl-7,8-dihydropteridine diphosphate from 7,8-dihydroneopterin triphosphate: step 4/4.</text>
</comment>
<dbReference type="SMART" id="SM00905">
    <property type="entry name" value="FolB"/>
    <property type="match status" value="1"/>
</dbReference>
<dbReference type="InterPro" id="IPR011005">
    <property type="entry name" value="Dihydropteroate_synth-like_sf"/>
</dbReference>
<dbReference type="GO" id="GO:0004156">
    <property type="term" value="F:dihydropteroate synthase activity"/>
    <property type="evidence" value="ECO:0007669"/>
    <property type="project" value="UniProtKB-EC"/>
</dbReference>
<feature type="compositionally biased region" description="Basic and acidic residues" evidence="17">
    <location>
        <begin position="753"/>
        <end position="766"/>
    </location>
</feature>
<evidence type="ECO:0000256" key="2">
    <source>
        <dbReference type="ARBA" id="ARBA00000198"/>
    </source>
</evidence>
<evidence type="ECO:0000256" key="15">
    <source>
        <dbReference type="ARBA" id="ARBA00022909"/>
    </source>
</evidence>
<accession>A6N999</accession>
<dbReference type="Gene3D" id="3.30.70.560">
    <property type="entry name" value="7,8-Dihydro-6-hydroxymethylpterin-pyrophosphokinase HPPK"/>
    <property type="match status" value="1"/>
</dbReference>
<dbReference type="InterPro" id="IPR035907">
    <property type="entry name" value="Hppk_sf"/>
</dbReference>
<dbReference type="Pfam" id="PF02152">
    <property type="entry name" value="FolB"/>
    <property type="match status" value="1"/>
</dbReference>
<feature type="region of interest" description="Disordered" evidence="17">
    <location>
        <begin position="305"/>
        <end position="334"/>
    </location>
</feature>
<keyword evidence="10" id="KW-0479">Metal-binding</keyword>
<feature type="region of interest" description="Disordered" evidence="17">
    <location>
        <begin position="735"/>
        <end position="766"/>
    </location>
</feature>
<dbReference type="SUPFAM" id="SSF51717">
    <property type="entry name" value="Dihydropteroate synthetase-like"/>
    <property type="match status" value="1"/>
</dbReference>
<evidence type="ECO:0000256" key="14">
    <source>
        <dbReference type="ARBA" id="ARBA00022842"/>
    </source>
</evidence>
<keyword evidence="16" id="KW-0511">Multifunctional enzyme</keyword>
<keyword evidence="11" id="KW-0547">Nucleotide-binding</keyword>
<evidence type="ECO:0000256" key="1">
    <source>
        <dbReference type="ARBA" id="ARBA00000012"/>
    </source>
</evidence>
<dbReference type="AlphaFoldDB" id="A6N999"/>
<keyword evidence="15" id="KW-0289">Folate biosynthesis</keyword>
<dbReference type="InterPro" id="IPR000550">
    <property type="entry name" value="Hppk"/>
</dbReference>
<keyword evidence="12 19" id="KW-0418">Kinase</keyword>
<dbReference type="Pfam" id="PF01288">
    <property type="entry name" value="HPPK"/>
    <property type="match status" value="2"/>
</dbReference>
<dbReference type="SUPFAM" id="SSF55083">
    <property type="entry name" value="6-hydroxymethyl-7,8-dihydropterin pyrophosphokinase, HPPK"/>
    <property type="match status" value="2"/>
</dbReference>
<dbReference type="InterPro" id="IPR000489">
    <property type="entry name" value="Pterin-binding_dom"/>
</dbReference>
<dbReference type="PANTHER" id="PTHR20941">
    <property type="entry name" value="FOLATE SYNTHESIS PROTEINS"/>
    <property type="match status" value="1"/>
</dbReference>
<reference evidence="19" key="1">
    <citation type="journal article" date="2008" name="J. Infect. Dis.">
        <title>Acquired resistance to trimethoprim-sulfamethoxazole during Whipple disease and expression of the causative target gene.</title>
        <authorList>
            <person name="Bakkali N."/>
            <person name="Fenollar F."/>
            <person name="Biswas S."/>
            <person name="Rolain J.M."/>
            <person name="Raoult D."/>
        </authorList>
    </citation>
    <scope>NUCLEOTIDE SEQUENCE</scope>
</reference>
<dbReference type="PROSITE" id="PS50972">
    <property type="entry name" value="PTERIN_BINDING"/>
    <property type="match status" value="1"/>
</dbReference>
<keyword evidence="13" id="KW-0067">ATP-binding</keyword>
<evidence type="ECO:0000256" key="9">
    <source>
        <dbReference type="ARBA" id="ARBA00022679"/>
    </source>
</evidence>
<protein>
    <submittedName>
        <fullName evidence="19">Dihydropteroate synthase/dihydroneopterin aldolase/2-amino-4-hydroxy-6-hydroxymethyldihydropteridine pyrophosphokinase</fullName>
    </submittedName>
</protein>
<dbReference type="InterPro" id="IPR006390">
    <property type="entry name" value="DHP_synth_dom"/>
</dbReference>
<evidence type="ECO:0000256" key="17">
    <source>
        <dbReference type="SAM" id="MobiDB-lite"/>
    </source>
</evidence>
<dbReference type="PROSITE" id="PS00793">
    <property type="entry name" value="DHPS_2"/>
    <property type="match status" value="1"/>
</dbReference>
<proteinExistence type="inferred from homology"/>
<keyword evidence="14" id="KW-0460">Magnesium</keyword>
<evidence type="ECO:0000256" key="12">
    <source>
        <dbReference type="ARBA" id="ARBA00022777"/>
    </source>
</evidence>
<dbReference type="GO" id="GO:0016301">
    <property type="term" value="F:kinase activity"/>
    <property type="evidence" value="ECO:0007669"/>
    <property type="project" value="UniProtKB-KW"/>
</dbReference>
<comment type="similarity">
    <text evidence="7">In the N-terminal section; belongs to the DHNA family.</text>
</comment>
<dbReference type="CDD" id="cd00483">
    <property type="entry name" value="HPPK"/>
    <property type="match status" value="1"/>
</dbReference>
<evidence type="ECO:0000256" key="8">
    <source>
        <dbReference type="ARBA" id="ARBA00009951"/>
    </source>
</evidence>
<feature type="domain" description="Pterin-binding" evidence="18">
    <location>
        <begin position="14"/>
        <end position="283"/>
    </location>
</feature>
<evidence type="ECO:0000256" key="16">
    <source>
        <dbReference type="ARBA" id="ARBA00023268"/>
    </source>
</evidence>
<comment type="catalytic activity">
    <reaction evidence="2">
        <text>6-hydroxymethyl-7,8-dihydropterin + ATP = (7,8-dihydropterin-6-yl)methyl diphosphate + AMP + H(+)</text>
        <dbReference type="Rhea" id="RHEA:11412"/>
        <dbReference type="ChEBI" id="CHEBI:15378"/>
        <dbReference type="ChEBI" id="CHEBI:30616"/>
        <dbReference type="ChEBI" id="CHEBI:44841"/>
        <dbReference type="ChEBI" id="CHEBI:72950"/>
        <dbReference type="ChEBI" id="CHEBI:456215"/>
        <dbReference type="EC" id="2.7.6.3"/>
    </reaction>
</comment>
<evidence type="ECO:0000256" key="5">
    <source>
        <dbReference type="ARBA" id="ARBA00005051"/>
    </source>
</evidence>
<dbReference type="Pfam" id="PF00809">
    <property type="entry name" value="Pterin_bind"/>
    <property type="match status" value="1"/>
</dbReference>
<dbReference type="PROSITE" id="PS00792">
    <property type="entry name" value="DHPS_1"/>
    <property type="match status" value="1"/>
</dbReference>
<dbReference type="GO" id="GO:0005524">
    <property type="term" value="F:ATP binding"/>
    <property type="evidence" value="ECO:0007669"/>
    <property type="project" value="UniProtKB-KW"/>
</dbReference>
<dbReference type="GO" id="GO:0004150">
    <property type="term" value="F:dihydroneopterin aldolase activity"/>
    <property type="evidence" value="ECO:0007669"/>
    <property type="project" value="InterPro"/>
</dbReference>
<dbReference type="InterPro" id="IPR045031">
    <property type="entry name" value="DHP_synth-like"/>
</dbReference>
<dbReference type="GO" id="GO:0003848">
    <property type="term" value="F:2-amino-4-hydroxy-6-hydroxymethyldihydropteridine diphosphokinase activity"/>
    <property type="evidence" value="ECO:0007669"/>
    <property type="project" value="UniProtKB-EC"/>
</dbReference>
<dbReference type="InterPro" id="IPR006157">
    <property type="entry name" value="FolB_dom"/>
</dbReference>
<evidence type="ECO:0000256" key="6">
    <source>
        <dbReference type="ARBA" id="ARBA00009503"/>
    </source>
</evidence>
<dbReference type="InterPro" id="IPR043133">
    <property type="entry name" value="GTP-CH-I_C/QueF"/>
</dbReference>
<dbReference type="Gene3D" id="3.20.20.20">
    <property type="entry name" value="Dihydropteroate synthase-like"/>
    <property type="match status" value="1"/>
</dbReference>
<dbReference type="GO" id="GO:0046872">
    <property type="term" value="F:metal ion binding"/>
    <property type="evidence" value="ECO:0007669"/>
    <property type="project" value="UniProtKB-KW"/>
</dbReference>
<comment type="similarity">
    <text evidence="8">In the C-terminal section; belongs to the DHPS family.</text>
</comment>
<evidence type="ECO:0000256" key="11">
    <source>
        <dbReference type="ARBA" id="ARBA00022741"/>
    </source>
</evidence>
<dbReference type="NCBIfam" id="TIGR01496">
    <property type="entry name" value="DHPS"/>
    <property type="match status" value="1"/>
</dbReference>
<evidence type="ECO:0000256" key="3">
    <source>
        <dbReference type="ARBA" id="ARBA00001946"/>
    </source>
</evidence>
<feature type="region of interest" description="Disordered" evidence="17">
    <location>
        <begin position="583"/>
        <end position="613"/>
    </location>
</feature>
<sequence>MMSMSYTPDPFPPPNVMGILNITDDSFSDGGLFLDPSAAITQGRKLFAEGASIIDIGGESTRPGAERISVEEEKKRVLPVVRELLSEGIHVSLDTMNADPAKEGLSMGVAIINDVSAGKADPDMLRVIADAGCKYIAMHWRGHSMFMDSLAHYDDVVSDVIRELKFDIERITAAGVKSDQIILDPGFGFSKTSDHNWQLFRNLDCFVKLGFPVLIGLSRKRFLSRVFKGHNFSPKDSKNVGGLDNREILARDLPSGILSAIAITRGAWGVRVHDVASAHTALRTLQLAQYGSVYQAHKRAANTGIDTAIPGQGNTDDTTASSNHTNNSETGASLKSGVSQVRNMIAPPVIKIRSLRVYAYHGVYRSERDYGQQFIIDADIQLKHFPEDKIDSTLDYDSLTGKFVQCATASSVNLIETLADHLAKIAVLDPMVEWVSLSITKPNPPLAYMKQSNTAACHAMHKPDTRGDYAKEHTNLTGLQLSCTVRKVRSESVTRVYIGIGANVGNCLDNVQRAIKDIADHPMIELVSLGRLFRTTAVVGESLDESLPVFLNTAIAIDTALSMQDLLALMLCIEKKLGRTRHSRTRHSLSSAQDAHQADSTSDNPNQLHYPCAGRQGIQQPLHSSTLAPTQGGFVNRHIDLDILLAEGVQITEHGLCIPHPRLSKRAFALLPLESIDPDLHIPGHGPITDLIHGLPEDQISSVATLRDSGYELFRHSITRLNNCSAHNKAYVTPSAGQNYDSEQDFDAGLSHTESRGKTEPHGKYE</sequence>
<dbReference type="GO" id="GO:0046654">
    <property type="term" value="P:tetrahydrofolate biosynthetic process"/>
    <property type="evidence" value="ECO:0007669"/>
    <property type="project" value="UniProtKB-UniPathway"/>
</dbReference>
<name>A6N999_TROWH</name>